<evidence type="ECO:0008006" key="4">
    <source>
        <dbReference type="Google" id="ProtNLM"/>
    </source>
</evidence>
<gene>
    <name evidence="2" type="ORF">EAS62_00070</name>
</gene>
<name>A0ABY0DSP2_9BRAD</name>
<evidence type="ECO:0000313" key="2">
    <source>
        <dbReference type="EMBL" id="RXG99634.1"/>
    </source>
</evidence>
<dbReference type="EMBL" id="RDRA01000001">
    <property type="protein sequence ID" value="RXG99634.1"/>
    <property type="molecule type" value="Genomic_DNA"/>
</dbReference>
<protein>
    <recommendedName>
        <fullName evidence="4">Transposase</fullName>
    </recommendedName>
</protein>
<proteinExistence type="predicted"/>
<feature type="region of interest" description="Disordered" evidence="1">
    <location>
        <begin position="62"/>
        <end position="89"/>
    </location>
</feature>
<evidence type="ECO:0000256" key="1">
    <source>
        <dbReference type="SAM" id="MobiDB-lite"/>
    </source>
</evidence>
<accession>A0ABY0DSP2</accession>
<dbReference type="Proteomes" id="UP000289946">
    <property type="component" value="Unassembled WGS sequence"/>
</dbReference>
<comment type="caution">
    <text evidence="2">The sequence shown here is derived from an EMBL/GenBank/DDBJ whole genome shotgun (WGS) entry which is preliminary data.</text>
</comment>
<keyword evidence="3" id="KW-1185">Reference proteome</keyword>
<sequence length="89" mass="9544">MAGLVPAIHVLPRRTKNVDARDKPGHDGLAILESPLRGAAAYATICSVTRKLYPQGKCHGRSFARTGGPRARGHAIGLGPWTRHGRNRA</sequence>
<evidence type="ECO:0000313" key="3">
    <source>
        <dbReference type="Proteomes" id="UP000289946"/>
    </source>
</evidence>
<reference evidence="2 3" key="1">
    <citation type="submission" date="2018-10" db="EMBL/GenBank/DDBJ databases">
        <title>Bradyrhizobium sp. nov., isolated from effective nodules of peanut in China.</title>
        <authorList>
            <person name="Li Y."/>
        </authorList>
    </citation>
    <scope>NUCLEOTIDE SEQUENCE [LARGE SCALE GENOMIC DNA]</scope>
    <source>
        <strain evidence="2 3">CCBAU 51781</strain>
    </source>
</reference>
<organism evidence="2 3">
    <name type="scientific">Bradyrhizobium zhanjiangense</name>
    <dbReference type="NCBI Taxonomy" id="1325107"/>
    <lineage>
        <taxon>Bacteria</taxon>
        <taxon>Pseudomonadati</taxon>
        <taxon>Pseudomonadota</taxon>
        <taxon>Alphaproteobacteria</taxon>
        <taxon>Hyphomicrobiales</taxon>
        <taxon>Nitrobacteraceae</taxon>
        <taxon>Bradyrhizobium</taxon>
    </lineage>
</organism>